<evidence type="ECO:0000313" key="1">
    <source>
        <dbReference type="EMBL" id="JAD50682.1"/>
    </source>
</evidence>
<dbReference type="EMBL" id="GBRH01247213">
    <property type="protein sequence ID" value="JAD50682.1"/>
    <property type="molecule type" value="Transcribed_RNA"/>
</dbReference>
<organism evidence="1">
    <name type="scientific">Arundo donax</name>
    <name type="common">Giant reed</name>
    <name type="synonym">Donax arundinaceus</name>
    <dbReference type="NCBI Taxonomy" id="35708"/>
    <lineage>
        <taxon>Eukaryota</taxon>
        <taxon>Viridiplantae</taxon>
        <taxon>Streptophyta</taxon>
        <taxon>Embryophyta</taxon>
        <taxon>Tracheophyta</taxon>
        <taxon>Spermatophyta</taxon>
        <taxon>Magnoliopsida</taxon>
        <taxon>Liliopsida</taxon>
        <taxon>Poales</taxon>
        <taxon>Poaceae</taxon>
        <taxon>PACMAD clade</taxon>
        <taxon>Arundinoideae</taxon>
        <taxon>Arundineae</taxon>
        <taxon>Arundo</taxon>
    </lineage>
</organism>
<protein>
    <submittedName>
        <fullName evidence="1">Uncharacterized protein</fullName>
    </submittedName>
</protein>
<proteinExistence type="predicted"/>
<dbReference type="AlphaFoldDB" id="A0A0A9AUD4"/>
<sequence>MLSHSRAGHFNKKYFKSCNIRTCSRASVVRLAKPGISGLGPKITLSSRRT</sequence>
<reference evidence="1" key="2">
    <citation type="journal article" date="2015" name="Data Brief">
        <title>Shoot transcriptome of the giant reed, Arundo donax.</title>
        <authorList>
            <person name="Barrero R.A."/>
            <person name="Guerrero F.D."/>
            <person name="Moolhuijzen P."/>
            <person name="Goolsby J.A."/>
            <person name="Tidwell J."/>
            <person name="Bellgard S.E."/>
            <person name="Bellgard M.I."/>
        </authorList>
    </citation>
    <scope>NUCLEOTIDE SEQUENCE</scope>
    <source>
        <tissue evidence="1">Shoot tissue taken approximately 20 cm above the soil surface</tissue>
    </source>
</reference>
<reference evidence="1" key="1">
    <citation type="submission" date="2014-09" db="EMBL/GenBank/DDBJ databases">
        <authorList>
            <person name="Magalhaes I.L.F."/>
            <person name="Oliveira U."/>
            <person name="Santos F.R."/>
            <person name="Vidigal T.H.D.A."/>
            <person name="Brescovit A.D."/>
            <person name="Santos A.J."/>
        </authorList>
    </citation>
    <scope>NUCLEOTIDE SEQUENCE</scope>
    <source>
        <tissue evidence="1">Shoot tissue taken approximately 20 cm above the soil surface</tissue>
    </source>
</reference>
<name>A0A0A9AUD4_ARUDO</name>
<accession>A0A0A9AUD4</accession>